<keyword evidence="2" id="KW-1185">Reference proteome</keyword>
<reference evidence="1" key="1">
    <citation type="submission" date="2021-08" db="EMBL/GenBank/DDBJ databases">
        <title>The first chromosome-level gecko genome reveals the dynamic sex chromosomes of Neotropical dwarf geckos (Sphaerodactylidae: Sphaerodactylus).</title>
        <authorList>
            <person name="Pinto B.J."/>
            <person name="Keating S.E."/>
            <person name="Gamble T."/>
        </authorList>
    </citation>
    <scope>NUCLEOTIDE SEQUENCE</scope>
    <source>
        <strain evidence="1">TG3544</strain>
    </source>
</reference>
<evidence type="ECO:0000313" key="1">
    <source>
        <dbReference type="EMBL" id="KAH7994882.1"/>
    </source>
</evidence>
<sequence>MLHVEMLTLIFLLLWMCVFGQDPGSKAVADRYAVYWNSTNPRVLCSVKLQDTVELASWRPHVAPVPCQQFRDPEGLPLV</sequence>
<name>A0ACB8EQI8_9SAUR</name>
<proteinExistence type="predicted"/>
<dbReference type="Proteomes" id="UP000827872">
    <property type="component" value="Linkage Group LG07"/>
</dbReference>
<protein>
    <submittedName>
        <fullName evidence="1">Uncharacterized protein</fullName>
    </submittedName>
</protein>
<dbReference type="EMBL" id="CM037620">
    <property type="protein sequence ID" value="KAH7994882.1"/>
    <property type="molecule type" value="Genomic_DNA"/>
</dbReference>
<evidence type="ECO:0000313" key="2">
    <source>
        <dbReference type="Proteomes" id="UP000827872"/>
    </source>
</evidence>
<organism evidence="1 2">
    <name type="scientific">Sphaerodactylus townsendi</name>
    <dbReference type="NCBI Taxonomy" id="933632"/>
    <lineage>
        <taxon>Eukaryota</taxon>
        <taxon>Metazoa</taxon>
        <taxon>Chordata</taxon>
        <taxon>Craniata</taxon>
        <taxon>Vertebrata</taxon>
        <taxon>Euteleostomi</taxon>
        <taxon>Lepidosauria</taxon>
        <taxon>Squamata</taxon>
        <taxon>Bifurcata</taxon>
        <taxon>Gekkota</taxon>
        <taxon>Sphaerodactylidae</taxon>
        <taxon>Sphaerodactylus</taxon>
    </lineage>
</organism>
<accession>A0ACB8EQI8</accession>
<gene>
    <name evidence="1" type="ORF">K3G42_017949</name>
</gene>
<comment type="caution">
    <text evidence="1">The sequence shown here is derived from an EMBL/GenBank/DDBJ whole genome shotgun (WGS) entry which is preliminary data.</text>
</comment>